<feature type="domain" description="RNase H type-2" evidence="17">
    <location>
        <begin position="31"/>
        <end position="220"/>
    </location>
</feature>
<keyword evidence="8 14" id="KW-0963">Cytoplasm</keyword>
<dbReference type="SUPFAM" id="SSF53098">
    <property type="entry name" value="Ribonuclease H-like"/>
    <property type="match status" value="1"/>
</dbReference>
<dbReference type="EC" id="3.1.26.4" evidence="6 14"/>
<keyword evidence="10 14" id="KW-0479">Metal-binding</keyword>
<dbReference type="InterPro" id="IPR024567">
    <property type="entry name" value="RNase_HII/HIII_dom"/>
</dbReference>
<organism evidence="18 19">
    <name type="scientific">Roseibium aquae</name>
    <dbReference type="NCBI Taxonomy" id="1323746"/>
    <lineage>
        <taxon>Bacteria</taxon>
        <taxon>Pseudomonadati</taxon>
        <taxon>Pseudomonadota</taxon>
        <taxon>Alphaproteobacteria</taxon>
        <taxon>Hyphomicrobiales</taxon>
        <taxon>Stappiaceae</taxon>
        <taxon>Roseibium</taxon>
    </lineage>
</organism>
<evidence type="ECO:0000256" key="6">
    <source>
        <dbReference type="ARBA" id="ARBA00012180"/>
    </source>
</evidence>
<dbReference type="InterPro" id="IPR022898">
    <property type="entry name" value="RNase_HII"/>
</dbReference>
<feature type="binding site" evidence="14 15">
    <location>
        <position position="38"/>
    </location>
    <ligand>
        <name>a divalent metal cation</name>
        <dbReference type="ChEBI" id="CHEBI:60240"/>
    </ligand>
</feature>
<feature type="binding site" evidence="14 15">
    <location>
        <position position="128"/>
    </location>
    <ligand>
        <name>a divalent metal cation</name>
        <dbReference type="ChEBI" id="CHEBI:60240"/>
    </ligand>
</feature>
<sequence length="223" mass="23653">MMTHAPSLFDLVFPDQADLRLERKHAAGFGGVLAGVDEAGRGPWAGPVVTAAVVLDYGRVPDGLTDSKKLSPARREALFPQILETAWVGVATACPRTIDLRNIRSATLDAMVRAVAGLPVRPRYVIVDGRDVPAGLGMPAQALVKGDSRCLAVAAASIVAKVLRDAMMVTLEDRLPGYGFAQHKGYGVPAHQAALQRLGPSPHHRMSFQPVRRAAVEGQSVPG</sequence>
<comment type="cofactor">
    <cofactor evidence="2">
        <name>Mg(2+)</name>
        <dbReference type="ChEBI" id="CHEBI:18420"/>
    </cofactor>
</comment>
<reference evidence="18" key="2">
    <citation type="submission" date="2020-09" db="EMBL/GenBank/DDBJ databases">
        <authorList>
            <person name="Sun Q."/>
            <person name="Zhou Y."/>
        </authorList>
    </citation>
    <scope>NUCLEOTIDE SEQUENCE</scope>
    <source>
        <strain evidence="18">CGMCC 1.12426</strain>
    </source>
</reference>
<evidence type="ECO:0000256" key="9">
    <source>
        <dbReference type="ARBA" id="ARBA00022722"/>
    </source>
</evidence>
<name>A0A916X2N6_9HYPH</name>
<evidence type="ECO:0000313" key="18">
    <source>
        <dbReference type="EMBL" id="GGB52000.1"/>
    </source>
</evidence>
<keyword evidence="11 14" id="KW-0255">Endonuclease</keyword>
<comment type="function">
    <text evidence="3 14 16">Endonuclease that specifically degrades the RNA of RNA-DNA hybrids.</text>
</comment>
<keyword evidence="9 14" id="KW-0540">Nuclease</keyword>
<evidence type="ECO:0000256" key="3">
    <source>
        <dbReference type="ARBA" id="ARBA00004065"/>
    </source>
</evidence>
<evidence type="ECO:0000256" key="12">
    <source>
        <dbReference type="ARBA" id="ARBA00022801"/>
    </source>
</evidence>
<comment type="similarity">
    <text evidence="5 14 16">Belongs to the RNase HII family.</text>
</comment>
<dbReference type="AlphaFoldDB" id="A0A916X2N6"/>
<dbReference type="NCBIfam" id="NF000595">
    <property type="entry name" value="PRK00015.1-3"/>
    <property type="match status" value="1"/>
</dbReference>
<comment type="cofactor">
    <cofactor evidence="14 15">
        <name>Mn(2+)</name>
        <dbReference type="ChEBI" id="CHEBI:29035"/>
    </cofactor>
    <cofactor evidence="14 15">
        <name>Mg(2+)</name>
        <dbReference type="ChEBI" id="CHEBI:18420"/>
    </cofactor>
    <text evidence="14 15">Manganese or magnesium. Binds 1 divalent metal ion per monomer in the absence of substrate. May bind a second metal ion after substrate binding.</text>
</comment>
<dbReference type="PROSITE" id="PS51975">
    <property type="entry name" value="RNASE_H_2"/>
    <property type="match status" value="1"/>
</dbReference>
<dbReference type="GO" id="GO:0030145">
    <property type="term" value="F:manganese ion binding"/>
    <property type="evidence" value="ECO:0007669"/>
    <property type="project" value="UniProtKB-UniRule"/>
</dbReference>
<dbReference type="GO" id="GO:0043137">
    <property type="term" value="P:DNA replication, removal of RNA primer"/>
    <property type="evidence" value="ECO:0007669"/>
    <property type="project" value="TreeGrafter"/>
</dbReference>
<reference evidence="18" key="1">
    <citation type="journal article" date="2014" name="Int. J. Syst. Evol. Microbiol.">
        <title>Complete genome sequence of Corynebacterium casei LMG S-19264T (=DSM 44701T), isolated from a smear-ripened cheese.</title>
        <authorList>
            <consortium name="US DOE Joint Genome Institute (JGI-PGF)"/>
            <person name="Walter F."/>
            <person name="Albersmeier A."/>
            <person name="Kalinowski J."/>
            <person name="Ruckert C."/>
        </authorList>
    </citation>
    <scope>NUCLEOTIDE SEQUENCE</scope>
    <source>
        <strain evidence="18">CGMCC 1.12426</strain>
    </source>
</reference>
<dbReference type="GO" id="GO:0003723">
    <property type="term" value="F:RNA binding"/>
    <property type="evidence" value="ECO:0007669"/>
    <property type="project" value="UniProtKB-UniRule"/>
</dbReference>
<dbReference type="OrthoDB" id="9803420at2"/>
<evidence type="ECO:0000256" key="5">
    <source>
        <dbReference type="ARBA" id="ARBA00007383"/>
    </source>
</evidence>
<protein>
    <recommendedName>
        <fullName evidence="7 14">Ribonuclease HII</fullName>
        <shortName evidence="14">RNase HII</shortName>
        <ecNumber evidence="6 14">3.1.26.4</ecNumber>
    </recommendedName>
</protein>
<keyword evidence="19" id="KW-1185">Reference proteome</keyword>
<comment type="subcellular location">
    <subcellularLocation>
        <location evidence="4 14">Cytoplasm</location>
    </subcellularLocation>
</comment>
<dbReference type="PANTHER" id="PTHR10954:SF18">
    <property type="entry name" value="RIBONUCLEASE HII"/>
    <property type="match status" value="1"/>
</dbReference>
<evidence type="ECO:0000256" key="1">
    <source>
        <dbReference type="ARBA" id="ARBA00000077"/>
    </source>
</evidence>
<evidence type="ECO:0000259" key="17">
    <source>
        <dbReference type="PROSITE" id="PS51975"/>
    </source>
</evidence>
<feature type="binding site" evidence="14 15">
    <location>
        <position position="37"/>
    </location>
    <ligand>
        <name>a divalent metal cation</name>
        <dbReference type="ChEBI" id="CHEBI:60240"/>
    </ligand>
</feature>
<evidence type="ECO:0000256" key="4">
    <source>
        <dbReference type="ARBA" id="ARBA00004496"/>
    </source>
</evidence>
<evidence type="ECO:0000256" key="13">
    <source>
        <dbReference type="ARBA" id="ARBA00023211"/>
    </source>
</evidence>
<dbReference type="PANTHER" id="PTHR10954">
    <property type="entry name" value="RIBONUCLEASE H2 SUBUNIT A"/>
    <property type="match status" value="1"/>
</dbReference>
<gene>
    <name evidence="14 18" type="primary">rnhB</name>
    <name evidence="18" type="ORF">GCM10011316_25000</name>
</gene>
<dbReference type="GO" id="GO:0005737">
    <property type="term" value="C:cytoplasm"/>
    <property type="evidence" value="ECO:0007669"/>
    <property type="project" value="UniProtKB-SubCell"/>
</dbReference>
<dbReference type="InterPro" id="IPR012337">
    <property type="entry name" value="RNaseH-like_sf"/>
</dbReference>
<dbReference type="GO" id="GO:0004523">
    <property type="term" value="F:RNA-DNA hybrid ribonuclease activity"/>
    <property type="evidence" value="ECO:0007669"/>
    <property type="project" value="UniProtKB-UniRule"/>
</dbReference>
<evidence type="ECO:0000256" key="7">
    <source>
        <dbReference type="ARBA" id="ARBA00019179"/>
    </source>
</evidence>
<keyword evidence="13 14" id="KW-0464">Manganese</keyword>
<dbReference type="Pfam" id="PF01351">
    <property type="entry name" value="RNase_HII"/>
    <property type="match status" value="1"/>
</dbReference>
<dbReference type="HAMAP" id="MF_00052_B">
    <property type="entry name" value="RNase_HII_B"/>
    <property type="match status" value="1"/>
</dbReference>
<evidence type="ECO:0000256" key="15">
    <source>
        <dbReference type="PROSITE-ProRule" id="PRU01319"/>
    </source>
</evidence>
<dbReference type="GO" id="GO:0006298">
    <property type="term" value="P:mismatch repair"/>
    <property type="evidence" value="ECO:0007669"/>
    <property type="project" value="TreeGrafter"/>
</dbReference>
<evidence type="ECO:0000256" key="11">
    <source>
        <dbReference type="ARBA" id="ARBA00022759"/>
    </source>
</evidence>
<evidence type="ECO:0000256" key="10">
    <source>
        <dbReference type="ARBA" id="ARBA00022723"/>
    </source>
</evidence>
<proteinExistence type="inferred from homology"/>
<dbReference type="EMBL" id="BMFA01000007">
    <property type="protein sequence ID" value="GGB52000.1"/>
    <property type="molecule type" value="Genomic_DNA"/>
</dbReference>
<dbReference type="CDD" id="cd07182">
    <property type="entry name" value="RNase_HII_bacteria_HII_like"/>
    <property type="match status" value="1"/>
</dbReference>
<dbReference type="Proteomes" id="UP000605148">
    <property type="component" value="Unassembled WGS sequence"/>
</dbReference>
<accession>A0A916X2N6</accession>
<comment type="caution">
    <text evidence="18">The sequence shown here is derived from an EMBL/GenBank/DDBJ whole genome shotgun (WGS) entry which is preliminary data.</text>
</comment>
<evidence type="ECO:0000256" key="16">
    <source>
        <dbReference type="RuleBase" id="RU003515"/>
    </source>
</evidence>
<dbReference type="InterPro" id="IPR036397">
    <property type="entry name" value="RNaseH_sf"/>
</dbReference>
<evidence type="ECO:0000256" key="2">
    <source>
        <dbReference type="ARBA" id="ARBA00001946"/>
    </source>
</evidence>
<dbReference type="GO" id="GO:0032299">
    <property type="term" value="C:ribonuclease H2 complex"/>
    <property type="evidence" value="ECO:0007669"/>
    <property type="project" value="TreeGrafter"/>
</dbReference>
<evidence type="ECO:0000256" key="14">
    <source>
        <dbReference type="HAMAP-Rule" id="MF_00052"/>
    </source>
</evidence>
<dbReference type="InterPro" id="IPR001352">
    <property type="entry name" value="RNase_HII/HIII"/>
</dbReference>
<dbReference type="Gene3D" id="3.30.420.10">
    <property type="entry name" value="Ribonuclease H-like superfamily/Ribonuclease H"/>
    <property type="match status" value="1"/>
</dbReference>
<evidence type="ECO:0000256" key="8">
    <source>
        <dbReference type="ARBA" id="ARBA00022490"/>
    </source>
</evidence>
<keyword evidence="12 14" id="KW-0378">Hydrolase</keyword>
<evidence type="ECO:0000313" key="19">
    <source>
        <dbReference type="Proteomes" id="UP000605148"/>
    </source>
</evidence>
<comment type="catalytic activity">
    <reaction evidence="1 14 15 16">
        <text>Endonucleolytic cleavage to 5'-phosphomonoester.</text>
        <dbReference type="EC" id="3.1.26.4"/>
    </reaction>
</comment>